<gene>
    <name evidence="2" type="ORF">A5869_000605</name>
</gene>
<dbReference type="EMBL" id="NIBL01000001">
    <property type="protein sequence ID" value="OUZ18957.1"/>
    <property type="molecule type" value="Genomic_DNA"/>
</dbReference>
<name>A0A200I3U2_9ENTE</name>
<protein>
    <recommendedName>
        <fullName evidence="1">Primase C-terminal 1 domain-containing protein</fullName>
    </recommendedName>
</protein>
<dbReference type="SMART" id="SM00942">
    <property type="entry name" value="PriCT_1"/>
    <property type="match status" value="1"/>
</dbReference>
<dbReference type="InterPro" id="IPR014820">
    <property type="entry name" value="PriCT_1"/>
</dbReference>
<accession>A0A200I3U2</accession>
<sequence>MIYIGTVTQPKMNVIEMPLLSFFRDFKPQEYKVTNLSKEQLETIKKSRLGGFISGEMSQPTRKNENLLYRDAIIIDLDDVKVTEDELLAKFSKLKNEFIAYPSISNGIKGVRYRLIMPLDKPVTDAKTYKVLVNFISRVLLKEILGEPDVSNQTWSQIMLLPCLTEYNTADKIIVHGGEKWRLDRLLKQAEKYGYTKQTNFSQWTSKPNTNNTFNKFKYCLELLAFGTDTGERNNTITKVVGYLFAWNVDVYAIEKLVQFMNLNCEEPLPQDEVTSIVESIGKKHFSSRG</sequence>
<evidence type="ECO:0000313" key="2">
    <source>
        <dbReference type="EMBL" id="OUZ18957.1"/>
    </source>
</evidence>
<dbReference type="Proteomes" id="UP000196503">
    <property type="component" value="Unassembled WGS sequence"/>
</dbReference>
<dbReference type="AlphaFoldDB" id="A0A200I3U2"/>
<evidence type="ECO:0000313" key="3">
    <source>
        <dbReference type="Proteomes" id="UP000196503"/>
    </source>
</evidence>
<comment type="caution">
    <text evidence="2">The sequence shown here is derived from an EMBL/GenBank/DDBJ whole genome shotgun (WGS) entry which is preliminary data.</text>
</comment>
<dbReference type="Pfam" id="PF08708">
    <property type="entry name" value="PriCT_1"/>
    <property type="match status" value="1"/>
</dbReference>
<reference evidence="2 3" key="1">
    <citation type="submission" date="2017-05" db="EMBL/GenBank/DDBJ databases">
        <title>The Genome Sequence of Enterococcus faecium 2D5_DIV0622.</title>
        <authorList>
            <consortium name="The Broad Institute Genomics Platform"/>
            <consortium name="The Broad Institute Genomic Center for Infectious Diseases"/>
            <person name="Earl A."/>
            <person name="Manson A."/>
            <person name="Schwartman J."/>
            <person name="Gilmore M."/>
            <person name="Abouelleil A."/>
            <person name="Cao P."/>
            <person name="Chapman S."/>
            <person name="Cusick C."/>
            <person name="Shea T."/>
            <person name="Young S."/>
            <person name="Neafsey D."/>
            <person name="Nusbaum C."/>
            <person name="Birren B."/>
        </authorList>
    </citation>
    <scope>NUCLEOTIDE SEQUENCE [LARGE SCALE GENOMIC DNA]</scope>
    <source>
        <strain evidence="2 3">2D5_DIV0622</strain>
    </source>
</reference>
<evidence type="ECO:0000259" key="1">
    <source>
        <dbReference type="SMART" id="SM00942"/>
    </source>
</evidence>
<organism evidence="2 3">
    <name type="scientific">Enterococcus cecorum</name>
    <dbReference type="NCBI Taxonomy" id="44008"/>
    <lineage>
        <taxon>Bacteria</taxon>
        <taxon>Bacillati</taxon>
        <taxon>Bacillota</taxon>
        <taxon>Bacilli</taxon>
        <taxon>Lactobacillales</taxon>
        <taxon>Enterococcaceae</taxon>
        <taxon>Enterococcus</taxon>
    </lineage>
</organism>
<dbReference type="RefSeq" id="WP_087662902.1">
    <property type="nucleotide sequence ID" value="NZ_NIBL01000001.1"/>
</dbReference>
<proteinExistence type="predicted"/>
<feature type="domain" description="Primase C-terminal 1" evidence="1">
    <location>
        <begin position="223"/>
        <end position="287"/>
    </location>
</feature>